<proteinExistence type="predicted"/>
<evidence type="ECO:0000313" key="1">
    <source>
        <dbReference type="EMBL" id="QHT15460.1"/>
    </source>
</evidence>
<accession>A0A6C0DGN3</accession>
<name>A0A6C0DGN3_9ZZZZ</name>
<sequence length="268" mass="31073">MGNFLSTYYRSLVLSILERRDFTYIIPNKPFINKLPSNIPFRQDLFMELNQLGITATKFKKTYPSGIEFWFVKDKLQQDIGYVMKPLLHSLLDTALNSENLHGSSQPVIHFRCADTPFIRNRHYHFQKYSFFKDALENNRANKSITLLSCSTHKADQQKQESCKSYTDYLQEYLQSIGYSVIVQCKTPEQDFATMFYSPLVISTGSSFSFMSGFFGSGQFISTLHENDTKKITGCTDCDTWMYKGYNILHSSVNDYHNTDQVKQLLMD</sequence>
<dbReference type="AlphaFoldDB" id="A0A6C0DGN3"/>
<dbReference type="EMBL" id="MN739613">
    <property type="protein sequence ID" value="QHT15460.1"/>
    <property type="molecule type" value="Genomic_DNA"/>
</dbReference>
<protein>
    <recommendedName>
        <fullName evidence="2">Glycosyltransferase</fullName>
    </recommendedName>
</protein>
<organism evidence="1">
    <name type="scientific">viral metagenome</name>
    <dbReference type="NCBI Taxonomy" id="1070528"/>
    <lineage>
        <taxon>unclassified sequences</taxon>
        <taxon>metagenomes</taxon>
        <taxon>organismal metagenomes</taxon>
    </lineage>
</organism>
<reference evidence="1" key="1">
    <citation type="journal article" date="2020" name="Nature">
        <title>Giant virus diversity and host interactions through global metagenomics.</title>
        <authorList>
            <person name="Schulz F."/>
            <person name="Roux S."/>
            <person name="Paez-Espino D."/>
            <person name="Jungbluth S."/>
            <person name="Walsh D.A."/>
            <person name="Denef V.J."/>
            <person name="McMahon K.D."/>
            <person name="Konstantinidis K.T."/>
            <person name="Eloe-Fadrosh E.A."/>
            <person name="Kyrpides N.C."/>
            <person name="Woyke T."/>
        </authorList>
    </citation>
    <scope>NUCLEOTIDE SEQUENCE</scope>
    <source>
        <strain evidence="1">GVMAG-M-3300023174-176</strain>
    </source>
</reference>
<evidence type="ECO:0008006" key="2">
    <source>
        <dbReference type="Google" id="ProtNLM"/>
    </source>
</evidence>